<dbReference type="PRINTS" id="PR00344">
    <property type="entry name" value="BCTRLSENSOR"/>
</dbReference>
<dbReference type="SMART" id="SM00388">
    <property type="entry name" value="HisKA"/>
    <property type="match status" value="1"/>
</dbReference>
<dbReference type="InterPro" id="IPR052162">
    <property type="entry name" value="Sensor_kinase/Photoreceptor"/>
</dbReference>
<keyword evidence="12" id="KW-1185">Reference proteome</keyword>
<dbReference type="Gene3D" id="3.30.450.20">
    <property type="entry name" value="PAS domain"/>
    <property type="match status" value="3"/>
</dbReference>
<dbReference type="Gene3D" id="3.40.50.2300">
    <property type="match status" value="1"/>
</dbReference>
<feature type="domain" description="Histidine kinase" evidence="7">
    <location>
        <begin position="595"/>
        <end position="816"/>
    </location>
</feature>
<dbReference type="PROSITE" id="PS50112">
    <property type="entry name" value="PAS"/>
    <property type="match status" value="1"/>
</dbReference>
<dbReference type="InterPro" id="IPR011006">
    <property type="entry name" value="CheY-like_superfamily"/>
</dbReference>
<dbReference type="EC" id="2.7.13.3" evidence="2"/>
<keyword evidence="5" id="KW-0418">Kinase</keyword>
<dbReference type="SMART" id="SM00448">
    <property type="entry name" value="REC"/>
    <property type="match status" value="1"/>
</dbReference>
<dbReference type="Pfam" id="PF08447">
    <property type="entry name" value="PAS_3"/>
    <property type="match status" value="2"/>
</dbReference>
<dbReference type="InterPro" id="IPR001789">
    <property type="entry name" value="Sig_transdc_resp-reg_receiver"/>
</dbReference>
<dbReference type="InterPro" id="IPR003594">
    <property type="entry name" value="HATPase_dom"/>
</dbReference>
<dbReference type="OrthoDB" id="9796100at2"/>
<dbReference type="Pfam" id="PF00512">
    <property type="entry name" value="HisKA"/>
    <property type="match status" value="1"/>
</dbReference>
<evidence type="ECO:0000313" key="12">
    <source>
        <dbReference type="Proteomes" id="UP000317078"/>
    </source>
</evidence>
<dbReference type="Gene3D" id="3.30.565.10">
    <property type="entry name" value="Histidine kinase-like ATPase, C-terminal domain"/>
    <property type="match status" value="1"/>
</dbReference>
<protein>
    <recommendedName>
        <fullName evidence="2">histidine kinase</fullName>
        <ecNumber evidence="2">2.7.13.3</ecNumber>
    </recommendedName>
</protein>
<dbReference type="PROSITE" id="PS50113">
    <property type="entry name" value="PAC"/>
    <property type="match status" value="2"/>
</dbReference>
<dbReference type="Pfam" id="PF01590">
    <property type="entry name" value="GAF"/>
    <property type="match status" value="1"/>
</dbReference>
<dbReference type="InterPro" id="IPR036097">
    <property type="entry name" value="HisK_dim/P_sf"/>
</dbReference>
<sequence length="962" mass="105536">MSDQETKLGPNPSQEVAALLRQQTTLARFGELALRSEDLDEILTESCRLVGEALGTDLAKVLELQADGRTLLVRAGVGWKPGVVGHTQTEADEDSSEGRALRTGGPVVSADLLQETRFTTPAFLHENGVRALVNVVIIGGKDRPPYGVLEVDSRSPRQFDEDDISFLRTYANLLAAAVDRLRVLQETRRASAFVQATSEALYSMSPDWSEMRRLNGGGFLADTETAKPNWLEDYIHPDDQGEVAGAISEAIRTKRPFHFEHRVRLVDGTLGWTASRAVPLLDAKDRITEWFGAASDITERVRAKQAADRIRTRLETSLRVARLGTYEWHPLTGRVELDARAREIFGLPAEGQVDQDDMFGRMAPDDVDRVRGEAQAAISDEDGDATEGLGRTFDINYDIVLPDGSRRSISTSGTTVLGDDGERRLLGSINDVTDLKRAEALLREENVALGRRVEDRTQERDRIWQLSQDMLGVADADGVWLSVNPAWTAILGWTAAEIVGRTSHWLQHPDDLVRSQQSRDKLKAGKALYGFENRLRTRDGGYRTIHWTAIPYDGRTYGVGRDVTAERVKSQALAESEAALRQSQKMEAVGQLTGGVAHDFNNLLTVIRSSVDLLKRPGLAEDRRARYVAAISDTVERAAKLTGQLLAFARRQALRPETFAVCDSVRMLSEMLATIAGSRIEIVAGLTEEPCFVNADLSQFDTALVNMAVNARDAMREEGRLTIRVSTVEELPATRSQSAVAGAFVAVSLTDTGSGIPPDQLERIFEPFFTTKEQGRGTGLGLSQVFGFAKQSGGDIAVQSRIGEGSTFTLYLPRVAAPDARPAEVSEPAPLVDGHGTCVLVVEDNTDVGAFATQALAELGYRPILATNAEQALAELDKDADQFDVVFSDVVMPGMSGIELGQRIRQNHQDLPVVLTSGYSHVLAQNGTYGFELLHKPYSIEQLSRVLRKAATRQRRKRILSQ</sequence>
<evidence type="ECO:0000259" key="9">
    <source>
        <dbReference type="PROSITE" id="PS50112"/>
    </source>
</evidence>
<feature type="domain" description="PAS" evidence="9">
    <location>
        <begin position="473"/>
        <end position="511"/>
    </location>
</feature>
<dbReference type="InterPro" id="IPR005467">
    <property type="entry name" value="His_kinase_dom"/>
</dbReference>
<dbReference type="InterPro" id="IPR003661">
    <property type="entry name" value="HisK_dim/P_dom"/>
</dbReference>
<dbReference type="SMART" id="SM00091">
    <property type="entry name" value="PAS"/>
    <property type="match status" value="2"/>
</dbReference>
<evidence type="ECO:0000256" key="1">
    <source>
        <dbReference type="ARBA" id="ARBA00000085"/>
    </source>
</evidence>
<keyword evidence="3 6" id="KW-0597">Phosphoprotein</keyword>
<dbReference type="InterPro" id="IPR029016">
    <property type="entry name" value="GAF-like_dom_sf"/>
</dbReference>
<proteinExistence type="predicted"/>
<evidence type="ECO:0000256" key="6">
    <source>
        <dbReference type="PROSITE-ProRule" id="PRU00169"/>
    </source>
</evidence>
<evidence type="ECO:0000313" key="11">
    <source>
        <dbReference type="EMBL" id="TPG49288.1"/>
    </source>
</evidence>
<evidence type="ECO:0000256" key="2">
    <source>
        <dbReference type="ARBA" id="ARBA00012438"/>
    </source>
</evidence>
<evidence type="ECO:0000256" key="5">
    <source>
        <dbReference type="ARBA" id="ARBA00022777"/>
    </source>
</evidence>
<dbReference type="Proteomes" id="UP000317078">
    <property type="component" value="Unassembled WGS sequence"/>
</dbReference>
<dbReference type="CDD" id="cd00130">
    <property type="entry name" value="PAS"/>
    <property type="match status" value="2"/>
</dbReference>
<dbReference type="PROSITE" id="PS50109">
    <property type="entry name" value="HIS_KIN"/>
    <property type="match status" value="1"/>
</dbReference>
<dbReference type="PANTHER" id="PTHR43304:SF1">
    <property type="entry name" value="PAC DOMAIN-CONTAINING PROTEIN"/>
    <property type="match status" value="1"/>
</dbReference>
<evidence type="ECO:0000256" key="3">
    <source>
        <dbReference type="ARBA" id="ARBA00022553"/>
    </source>
</evidence>
<dbReference type="AlphaFoldDB" id="A0A502FIK6"/>
<evidence type="ECO:0000259" key="7">
    <source>
        <dbReference type="PROSITE" id="PS50109"/>
    </source>
</evidence>
<feature type="domain" description="Response regulatory" evidence="8">
    <location>
        <begin position="838"/>
        <end position="951"/>
    </location>
</feature>
<dbReference type="Pfam" id="PF00072">
    <property type="entry name" value="Response_reg"/>
    <property type="match status" value="1"/>
</dbReference>
<reference evidence="11 12" key="1">
    <citation type="journal article" date="2019" name="Environ. Microbiol.">
        <title>Species interactions and distinct microbial communities in high Arctic permafrost affected cryosols are associated with the CH4 and CO2 gas fluxes.</title>
        <authorList>
            <person name="Altshuler I."/>
            <person name="Hamel J."/>
            <person name="Turney S."/>
            <person name="Magnuson E."/>
            <person name="Levesque R."/>
            <person name="Greer C."/>
            <person name="Whyte L.G."/>
        </authorList>
    </citation>
    <scope>NUCLEOTIDE SEQUENCE [LARGE SCALE GENOMIC DNA]</scope>
    <source>
        <strain evidence="11 12">S9.3B</strain>
    </source>
</reference>
<dbReference type="RefSeq" id="WP_140885795.1">
    <property type="nucleotide sequence ID" value="NZ_RCZP01000029.1"/>
</dbReference>
<feature type="domain" description="PAC" evidence="10">
    <location>
        <begin position="393"/>
        <end position="444"/>
    </location>
</feature>
<evidence type="ECO:0000259" key="8">
    <source>
        <dbReference type="PROSITE" id="PS50110"/>
    </source>
</evidence>
<dbReference type="SMART" id="SM00387">
    <property type="entry name" value="HATPase_c"/>
    <property type="match status" value="1"/>
</dbReference>
<accession>A0A502FIK6</accession>
<dbReference type="GO" id="GO:0000155">
    <property type="term" value="F:phosphorelay sensor kinase activity"/>
    <property type="evidence" value="ECO:0007669"/>
    <property type="project" value="InterPro"/>
</dbReference>
<dbReference type="SUPFAM" id="SSF55785">
    <property type="entry name" value="PYP-like sensor domain (PAS domain)"/>
    <property type="match status" value="3"/>
</dbReference>
<dbReference type="SMART" id="SM00086">
    <property type="entry name" value="PAC"/>
    <property type="match status" value="3"/>
</dbReference>
<comment type="catalytic activity">
    <reaction evidence="1">
        <text>ATP + protein L-histidine = ADP + protein N-phospho-L-histidine.</text>
        <dbReference type="EC" id="2.7.13.3"/>
    </reaction>
</comment>
<dbReference type="CDD" id="cd00082">
    <property type="entry name" value="HisKA"/>
    <property type="match status" value="1"/>
</dbReference>
<dbReference type="InterPro" id="IPR004358">
    <property type="entry name" value="Sig_transdc_His_kin-like_C"/>
</dbReference>
<dbReference type="Gene3D" id="1.10.287.130">
    <property type="match status" value="1"/>
</dbReference>
<dbReference type="SUPFAM" id="SSF55874">
    <property type="entry name" value="ATPase domain of HSP90 chaperone/DNA topoisomerase II/histidine kinase"/>
    <property type="match status" value="1"/>
</dbReference>
<dbReference type="PANTHER" id="PTHR43304">
    <property type="entry name" value="PHYTOCHROME-LIKE PROTEIN CPH1"/>
    <property type="match status" value="1"/>
</dbReference>
<dbReference type="InterPro" id="IPR013655">
    <property type="entry name" value="PAS_fold_3"/>
</dbReference>
<feature type="modified residue" description="4-aspartylphosphate" evidence="6">
    <location>
        <position position="889"/>
    </location>
</feature>
<feature type="domain" description="PAC" evidence="10">
    <location>
        <begin position="257"/>
        <end position="309"/>
    </location>
</feature>
<evidence type="ECO:0000256" key="4">
    <source>
        <dbReference type="ARBA" id="ARBA00022679"/>
    </source>
</evidence>
<comment type="caution">
    <text evidence="11">The sequence shown here is derived from an EMBL/GenBank/DDBJ whole genome shotgun (WGS) entry which is preliminary data.</text>
</comment>
<dbReference type="EMBL" id="RCZP01000029">
    <property type="protein sequence ID" value="TPG49288.1"/>
    <property type="molecule type" value="Genomic_DNA"/>
</dbReference>
<dbReference type="NCBIfam" id="TIGR00229">
    <property type="entry name" value="sensory_box"/>
    <property type="match status" value="2"/>
</dbReference>
<organism evidence="11 12">
    <name type="scientific">Muricoccus nepalensis</name>
    <dbReference type="NCBI Taxonomy" id="1854500"/>
    <lineage>
        <taxon>Bacteria</taxon>
        <taxon>Pseudomonadati</taxon>
        <taxon>Pseudomonadota</taxon>
        <taxon>Alphaproteobacteria</taxon>
        <taxon>Acetobacterales</taxon>
        <taxon>Roseomonadaceae</taxon>
        <taxon>Muricoccus</taxon>
    </lineage>
</organism>
<keyword evidence="4" id="KW-0808">Transferase</keyword>
<dbReference type="SUPFAM" id="SSF47384">
    <property type="entry name" value="Homodimeric domain of signal transducing histidine kinase"/>
    <property type="match status" value="1"/>
</dbReference>
<dbReference type="InterPro" id="IPR003018">
    <property type="entry name" value="GAF"/>
</dbReference>
<dbReference type="InterPro" id="IPR001610">
    <property type="entry name" value="PAC"/>
</dbReference>
<dbReference type="SUPFAM" id="SSF52172">
    <property type="entry name" value="CheY-like"/>
    <property type="match status" value="1"/>
</dbReference>
<evidence type="ECO:0000259" key="10">
    <source>
        <dbReference type="PROSITE" id="PS50113"/>
    </source>
</evidence>
<dbReference type="InterPro" id="IPR000700">
    <property type="entry name" value="PAS-assoc_C"/>
</dbReference>
<name>A0A502FIK6_9PROT</name>
<dbReference type="SUPFAM" id="SSF55781">
    <property type="entry name" value="GAF domain-like"/>
    <property type="match status" value="1"/>
</dbReference>
<dbReference type="InterPro" id="IPR000014">
    <property type="entry name" value="PAS"/>
</dbReference>
<dbReference type="Pfam" id="PF02518">
    <property type="entry name" value="HATPase_c"/>
    <property type="match status" value="1"/>
</dbReference>
<dbReference type="InterPro" id="IPR035965">
    <property type="entry name" value="PAS-like_dom_sf"/>
</dbReference>
<dbReference type="PROSITE" id="PS50110">
    <property type="entry name" value="RESPONSE_REGULATORY"/>
    <property type="match status" value="1"/>
</dbReference>
<dbReference type="Gene3D" id="3.30.450.40">
    <property type="match status" value="1"/>
</dbReference>
<dbReference type="SMART" id="SM00065">
    <property type="entry name" value="GAF"/>
    <property type="match status" value="1"/>
</dbReference>
<dbReference type="InterPro" id="IPR036890">
    <property type="entry name" value="HATPase_C_sf"/>
</dbReference>
<gene>
    <name evidence="11" type="ORF">EAH89_21500</name>
</gene>